<name>A0A1I7TSX7_9PELO</name>
<dbReference type="InterPro" id="IPR036291">
    <property type="entry name" value="NAD(P)-bd_dom_sf"/>
</dbReference>
<dbReference type="PANTHER" id="PTHR44115">
    <property type="entry name" value="PROTEIN CBG09704"/>
    <property type="match status" value="1"/>
</dbReference>
<dbReference type="eggNOG" id="KOG0725">
    <property type="taxonomic scope" value="Eukaryota"/>
</dbReference>
<reference evidence="2" key="1">
    <citation type="submission" date="2016-11" db="UniProtKB">
        <authorList>
            <consortium name="WormBaseParasite"/>
        </authorList>
    </citation>
    <scope>IDENTIFICATION</scope>
</reference>
<dbReference type="Proteomes" id="UP000095282">
    <property type="component" value="Unplaced"/>
</dbReference>
<proteinExistence type="predicted"/>
<dbReference type="STRING" id="1561998.A0A1I7TSX7"/>
<dbReference type="PRINTS" id="PR00081">
    <property type="entry name" value="GDHRDH"/>
</dbReference>
<dbReference type="AlphaFoldDB" id="A0A1I7TSX7"/>
<dbReference type="WBParaSite" id="Csp11.Scaffold629.g11452.t1">
    <property type="protein sequence ID" value="Csp11.Scaffold629.g11452.t1"/>
    <property type="gene ID" value="Csp11.Scaffold629.g11452"/>
</dbReference>
<organism evidence="1 2">
    <name type="scientific">Caenorhabditis tropicalis</name>
    <dbReference type="NCBI Taxonomy" id="1561998"/>
    <lineage>
        <taxon>Eukaryota</taxon>
        <taxon>Metazoa</taxon>
        <taxon>Ecdysozoa</taxon>
        <taxon>Nematoda</taxon>
        <taxon>Chromadorea</taxon>
        <taxon>Rhabditida</taxon>
        <taxon>Rhabditina</taxon>
        <taxon>Rhabditomorpha</taxon>
        <taxon>Rhabditoidea</taxon>
        <taxon>Rhabditidae</taxon>
        <taxon>Peloderinae</taxon>
        <taxon>Caenorhabditis</taxon>
    </lineage>
</organism>
<evidence type="ECO:0000313" key="2">
    <source>
        <dbReference type="WBParaSite" id="Csp11.Scaffold629.g11452.t1"/>
    </source>
</evidence>
<dbReference type="SUPFAM" id="SSF51735">
    <property type="entry name" value="NAD(P)-binding Rossmann-fold domains"/>
    <property type="match status" value="1"/>
</dbReference>
<dbReference type="PRINTS" id="PR00080">
    <property type="entry name" value="SDRFAMILY"/>
</dbReference>
<sequence length="277" mass="29918">MTRFSGKSVIVTGSSNGIGRATAVLFSRYGAQVTITGRDSERLEVTKEKMLKAGALPQNINLVVANLTDPNGQDHIIQSTLKAFGKIDVLVNNAGANIFDGTLNTDQSIEIYQKTFQINFQSVVEMIKKTKEYLIKTKGEIVNVSSTVAGPQAMPMAPYYASAKAALNQYTRCVAIDLIQYGVRVNSVSPGIVESGFMSAQGFPDELQQKFLTFFASRKECIPAGVCGKPEDIAELIVFLSDRKRSSYIIGQSIVADGGSTLVAGMHAHDLHDMLGL</sequence>
<protein>
    <submittedName>
        <fullName evidence="2">Oxidoreductase</fullName>
    </submittedName>
</protein>
<evidence type="ECO:0000313" key="1">
    <source>
        <dbReference type="Proteomes" id="UP000095282"/>
    </source>
</evidence>
<accession>A0A1I7TSX7</accession>
<dbReference type="InterPro" id="IPR002347">
    <property type="entry name" value="SDR_fam"/>
</dbReference>
<keyword evidence="1" id="KW-1185">Reference proteome</keyword>
<dbReference type="Pfam" id="PF13561">
    <property type="entry name" value="adh_short_C2"/>
    <property type="match status" value="1"/>
</dbReference>
<dbReference type="Gene3D" id="3.40.50.720">
    <property type="entry name" value="NAD(P)-binding Rossmann-like Domain"/>
    <property type="match status" value="1"/>
</dbReference>
<dbReference type="PANTHER" id="PTHR44115:SF10">
    <property type="entry name" value="3-OXOACYL-[ACYL-CARRIER-PROTEIN] REDUCTASE FABG-RELATED"/>
    <property type="match status" value="1"/>
</dbReference>
<dbReference type="FunFam" id="3.40.50.720:FF:000084">
    <property type="entry name" value="Short-chain dehydrogenase reductase"/>
    <property type="match status" value="1"/>
</dbReference>